<evidence type="ECO:0000313" key="2">
    <source>
        <dbReference type="Proteomes" id="UP000753908"/>
    </source>
</evidence>
<dbReference type="Proteomes" id="UP000753908">
    <property type="component" value="Unassembled WGS sequence"/>
</dbReference>
<gene>
    <name evidence="1" type="ORF">KME25_15315</name>
</gene>
<name>A0A951PLK5_9CYAN</name>
<dbReference type="EMBL" id="JAHHIF010000018">
    <property type="protein sequence ID" value="MBW4545797.1"/>
    <property type="molecule type" value="Genomic_DNA"/>
</dbReference>
<reference evidence="1" key="1">
    <citation type="submission" date="2021-05" db="EMBL/GenBank/DDBJ databases">
        <authorList>
            <person name="Pietrasiak N."/>
            <person name="Ward R."/>
            <person name="Stajich J.E."/>
            <person name="Kurbessoian T."/>
        </authorList>
    </citation>
    <scope>NUCLEOTIDE SEQUENCE</scope>
    <source>
        <strain evidence="1">CPER-KK1</strain>
    </source>
</reference>
<evidence type="ECO:0000313" key="1">
    <source>
        <dbReference type="EMBL" id="MBW4545797.1"/>
    </source>
</evidence>
<sequence>MKNMSYWGTPVALLALALSAVGDIRAIATVFSNTSSANLILEAELNQSQQKRTFHLAQGLVGQCRAASRSIFVYRERSSASPTRALESNEQVVLAEEDGRGGWIAISSPIRGFVEARDLKRCSEEPEEVVIRPRPPRSEEVVTRPRPPGSNLCRQVTYQGLEGVVVRERPDIYSRPLSTVFFEERVTLNNPPQSRVDSEGREWVRLTSPVVGWMSNGFPATGDLNLSACF</sequence>
<protein>
    <submittedName>
        <fullName evidence="1">SH3 domain-containing protein</fullName>
    </submittedName>
</protein>
<dbReference type="AlphaFoldDB" id="A0A951PLK5"/>
<accession>A0A951PLK5</accession>
<organism evidence="1 2">
    <name type="scientific">Symplocastrum torsivum CPER-KK1</name>
    <dbReference type="NCBI Taxonomy" id="450513"/>
    <lineage>
        <taxon>Bacteria</taxon>
        <taxon>Bacillati</taxon>
        <taxon>Cyanobacteriota</taxon>
        <taxon>Cyanophyceae</taxon>
        <taxon>Oscillatoriophycideae</taxon>
        <taxon>Oscillatoriales</taxon>
        <taxon>Microcoleaceae</taxon>
        <taxon>Symplocastrum</taxon>
    </lineage>
</organism>
<reference evidence="1" key="2">
    <citation type="journal article" date="2022" name="Microbiol. Resour. Announc.">
        <title>Metagenome Sequencing to Explore Phylogenomics of Terrestrial Cyanobacteria.</title>
        <authorList>
            <person name="Ward R.D."/>
            <person name="Stajich J.E."/>
            <person name="Johansen J.R."/>
            <person name="Huntemann M."/>
            <person name="Clum A."/>
            <person name="Foster B."/>
            <person name="Foster B."/>
            <person name="Roux S."/>
            <person name="Palaniappan K."/>
            <person name="Varghese N."/>
            <person name="Mukherjee S."/>
            <person name="Reddy T.B.K."/>
            <person name="Daum C."/>
            <person name="Copeland A."/>
            <person name="Chen I.A."/>
            <person name="Ivanova N.N."/>
            <person name="Kyrpides N.C."/>
            <person name="Shapiro N."/>
            <person name="Eloe-Fadrosh E.A."/>
            <person name="Pietrasiak N."/>
        </authorList>
    </citation>
    <scope>NUCLEOTIDE SEQUENCE</scope>
    <source>
        <strain evidence="1">CPER-KK1</strain>
    </source>
</reference>
<comment type="caution">
    <text evidence="1">The sequence shown here is derived from an EMBL/GenBank/DDBJ whole genome shotgun (WGS) entry which is preliminary data.</text>
</comment>
<proteinExistence type="predicted"/>